<dbReference type="RefSeq" id="WP_047811326.1">
    <property type="nucleotide sequence ID" value="NZ_LDZY01000013.1"/>
</dbReference>
<gene>
    <name evidence="8" type="primary">mleN_2</name>
    <name evidence="8" type="ORF">DEAC_c35390</name>
</gene>
<dbReference type="STRING" id="476652.DEAC_c35390"/>
<dbReference type="PATRIC" id="fig|476652.3.peg.3732"/>
<evidence type="ECO:0000313" key="9">
    <source>
        <dbReference type="Proteomes" id="UP000036356"/>
    </source>
</evidence>
<keyword evidence="5 6" id="KW-0472">Membrane</keyword>
<dbReference type="Proteomes" id="UP000036356">
    <property type="component" value="Unassembled WGS sequence"/>
</dbReference>
<accession>A0A0J1FMN0</accession>
<feature type="transmembrane region" description="Helical" evidence="6">
    <location>
        <begin position="188"/>
        <end position="212"/>
    </location>
</feature>
<evidence type="ECO:0000256" key="6">
    <source>
        <dbReference type="SAM" id="Phobius"/>
    </source>
</evidence>
<feature type="transmembrane region" description="Helical" evidence="6">
    <location>
        <begin position="443"/>
        <end position="464"/>
    </location>
</feature>
<feature type="transmembrane region" description="Helical" evidence="6">
    <location>
        <begin position="102"/>
        <end position="123"/>
    </location>
</feature>
<dbReference type="PANTHER" id="PTHR43478">
    <property type="entry name" value="NA+/H+ ANTIPORTER-RELATED"/>
    <property type="match status" value="1"/>
</dbReference>
<dbReference type="PANTHER" id="PTHR43478:SF1">
    <property type="entry name" value="NA+_H+ ANTIPORTER NHAC-LIKE C-TERMINAL DOMAIN-CONTAINING PROTEIN"/>
    <property type="match status" value="1"/>
</dbReference>
<dbReference type="AlphaFoldDB" id="A0A0J1FMN0"/>
<name>A0A0J1FMN0_9FIRM</name>
<proteinExistence type="predicted"/>
<reference evidence="8 9" key="1">
    <citation type="submission" date="2015-06" db="EMBL/GenBank/DDBJ databases">
        <title>Draft genome of the moderately acidophilic sulfate reducer Candidatus Desulfosporosinus acididurans strain M1.</title>
        <authorList>
            <person name="Poehlein A."/>
            <person name="Petzsch P."/>
            <person name="Johnson B.D."/>
            <person name="Schloemann M."/>
            <person name="Daniel R."/>
            <person name="Muehling M."/>
        </authorList>
    </citation>
    <scope>NUCLEOTIDE SEQUENCE [LARGE SCALE GENOMIC DNA]</scope>
    <source>
        <strain evidence="8 9">M1</strain>
    </source>
</reference>
<feature type="transmembrane region" description="Helical" evidence="6">
    <location>
        <begin position="66"/>
        <end position="90"/>
    </location>
</feature>
<feature type="transmembrane region" description="Helical" evidence="6">
    <location>
        <begin position="366"/>
        <end position="390"/>
    </location>
</feature>
<feature type="transmembrane region" description="Helical" evidence="6">
    <location>
        <begin position="328"/>
        <end position="346"/>
    </location>
</feature>
<dbReference type="InterPro" id="IPR018461">
    <property type="entry name" value="Na/H_Antiport_NhaC-like_C"/>
</dbReference>
<protein>
    <submittedName>
        <fullName evidence="8">Malate-2H(+)/Na(+)-lactate antiporter</fullName>
    </submittedName>
</protein>
<feature type="transmembrane region" description="Helical" evidence="6">
    <location>
        <begin position="287"/>
        <end position="307"/>
    </location>
</feature>
<sequence>MHGTVWSLLPFLVVIPLALFTRQVLPGLVAGLLIGAYMISPTPFGGVDTALQYILKELAVPDNLRLIVFMYGFGAFVGLVRITGGVSGFAQLMETKIHSGRGAFIVTWLSSLLTFMAPDFRIITVGPVMKQVFSRLQVPVNKVAFVIDATATPLCAIMPLGTVFIGYSIGLLGVASRHQGIPMPPYNLFLLSIPFNFFSLAMLAFALGYTFLKSDKEQEKNVGTQPVESTEKMRSIGSAKLAFAETSLELSIPSPISRERKKRGHDHGDELFPDPVELVAQKVKPDALNLIVPLALLLILTLFFTWWDGHLHSSNILGAFIQANAAKAMLEALLSTLLFSFIWYGFRKEPIQRTLFGFMQGGNEMMAVNVLLVFVWAVSAISTDLGFVTYTEQTVGRIVPAAFIAPAFFALGCMLSYVIGSSFGTWGILMPLGFSLATTEHAALPLIAGAVFASGTFGGFVSPLSDNTVAMATVMKIPVMDYAKLKLRLGLLVAAACMILYALVGWFYRGT</sequence>
<keyword evidence="9" id="KW-1185">Reference proteome</keyword>
<feature type="transmembrane region" description="Helical" evidence="6">
    <location>
        <begin position="485"/>
        <end position="508"/>
    </location>
</feature>
<dbReference type="Pfam" id="PF03553">
    <property type="entry name" value="Na_H_antiporter"/>
    <property type="match status" value="1"/>
</dbReference>
<organism evidence="8 9">
    <name type="scientific">Desulfosporosinus acididurans</name>
    <dbReference type="NCBI Taxonomy" id="476652"/>
    <lineage>
        <taxon>Bacteria</taxon>
        <taxon>Bacillati</taxon>
        <taxon>Bacillota</taxon>
        <taxon>Clostridia</taxon>
        <taxon>Eubacteriales</taxon>
        <taxon>Desulfitobacteriaceae</taxon>
        <taxon>Desulfosporosinus</taxon>
    </lineage>
</organism>
<feature type="transmembrane region" description="Helical" evidence="6">
    <location>
        <begin position="143"/>
        <end position="167"/>
    </location>
</feature>
<keyword evidence="3 6" id="KW-0812">Transmembrane</keyword>
<evidence type="ECO:0000256" key="4">
    <source>
        <dbReference type="ARBA" id="ARBA00022989"/>
    </source>
</evidence>
<keyword evidence="2" id="KW-1003">Cell membrane</keyword>
<keyword evidence="4 6" id="KW-1133">Transmembrane helix</keyword>
<feature type="transmembrane region" description="Helical" evidence="6">
    <location>
        <begin position="402"/>
        <end position="423"/>
    </location>
</feature>
<evidence type="ECO:0000256" key="5">
    <source>
        <dbReference type="ARBA" id="ARBA00023136"/>
    </source>
</evidence>
<comment type="caution">
    <text evidence="8">The sequence shown here is derived from an EMBL/GenBank/DDBJ whole genome shotgun (WGS) entry which is preliminary data.</text>
</comment>
<feature type="domain" description="Na+/H+ antiporter NhaC-like C-terminal" evidence="7">
    <location>
        <begin position="186"/>
        <end position="506"/>
    </location>
</feature>
<evidence type="ECO:0000256" key="2">
    <source>
        <dbReference type="ARBA" id="ARBA00022475"/>
    </source>
</evidence>
<evidence type="ECO:0000256" key="1">
    <source>
        <dbReference type="ARBA" id="ARBA00004651"/>
    </source>
</evidence>
<dbReference type="EMBL" id="LDZY01000013">
    <property type="protein sequence ID" value="KLU64592.1"/>
    <property type="molecule type" value="Genomic_DNA"/>
</dbReference>
<dbReference type="GO" id="GO:0005886">
    <property type="term" value="C:plasma membrane"/>
    <property type="evidence" value="ECO:0007669"/>
    <property type="project" value="UniProtKB-SubCell"/>
</dbReference>
<comment type="subcellular location">
    <subcellularLocation>
        <location evidence="1">Cell membrane</location>
        <topology evidence="1">Multi-pass membrane protein</topology>
    </subcellularLocation>
</comment>
<evidence type="ECO:0000256" key="3">
    <source>
        <dbReference type="ARBA" id="ARBA00022692"/>
    </source>
</evidence>
<evidence type="ECO:0000313" key="8">
    <source>
        <dbReference type="EMBL" id="KLU64592.1"/>
    </source>
</evidence>
<evidence type="ECO:0000259" key="7">
    <source>
        <dbReference type="Pfam" id="PF03553"/>
    </source>
</evidence>